<dbReference type="Proteomes" id="UP001156940">
    <property type="component" value="Unassembled WGS sequence"/>
</dbReference>
<protein>
    <submittedName>
        <fullName evidence="2">Uncharacterized protein</fullName>
    </submittedName>
</protein>
<feature type="signal peptide" evidence="1">
    <location>
        <begin position="1"/>
        <end position="19"/>
    </location>
</feature>
<sequence length="173" mass="18614">MRKALFVAAVALVSAAAQAGSPAFVMQAPQDIADRLGERELLERELAYELAPVKSEADLRSLLVEGAEGTPLAALSPGAQQRFLQSLVFSEAGLASFYYEDLRAELSPTQIYRLLSLFGAQRSTPSIPGLRVKSKADELIVTPQADGGDHQGYLCHSPGTCMESRSFICTHNC</sequence>
<evidence type="ECO:0000313" key="3">
    <source>
        <dbReference type="Proteomes" id="UP001156940"/>
    </source>
</evidence>
<gene>
    <name evidence="2" type="ORF">QFW77_11330</name>
</gene>
<evidence type="ECO:0000313" key="2">
    <source>
        <dbReference type="EMBL" id="MDH5823578.1"/>
    </source>
</evidence>
<feature type="chain" id="PRO_5046665136" evidence="1">
    <location>
        <begin position="20"/>
        <end position="173"/>
    </location>
</feature>
<keyword evidence="1" id="KW-0732">Signal</keyword>
<proteinExistence type="predicted"/>
<keyword evidence="3" id="KW-1185">Reference proteome</keyword>
<reference evidence="2 3" key="1">
    <citation type="submission" date="2023-04" db="EMBL/GenBank/DDBJ databases">
        <title>Luteimonas endophyticus RD2P54.</title>
        <authorList>
            <person name="Sun J.-Q."/>
        </authorList>
    </citation>
    <scope>NUCLEOTIDE SEQUENCE [LARGE SCALE GENOMIC DNA]</scope>
    <source>
        <strain evidence="2 3">RD2P54</strain>
    </source>
</reference>
<organism evidence="2 3">
    <name type="scientific">Luteimonas endophytica</name>
    <dbReference type="NCBI Taxonomy" id="3042023"/>
    <lineage>
        <taxon>Bacteria</taxon>
        <taxon>Pseudomonadati</taxon>
        <taxon>Pseudomonadota</taxon>
        <taxon>Gammaproteobacteria</taxon>
        <taxon>Lysobacterales</taxon>
        <taxon>Lysobacteraceae</taxon>
        <taxon>Luteimonas</taxon>
    </lineage>
</organism>
<evidence type="ECO:0000256" key="1">
    <source>
        <dbReference type="SAM" id="SignalP"/>
    </source>
</evidence>
<name>A0ABT6J9U1_9GAMM</name>
<dbReference type="EMBL" id="JARXRM010000035">
    <property type="protein sequence ID" value="MDH5823578.1"/>
    <property type="molecule type" value="Genomic_DNA"/>
</dbReference>
<accession>A0ABT6J9U1</accession>
<dbReference type="RefSeq" id="WP_280574801.1">
    <property type="nucleotide sequence ID" value="NZ_JARXRM010000035.1"/>
</dbReference>
<comment type="caution">
    <text evidence="2">The sequence shown here is derived from an EMBL/GenBank/DDBJ whole genome shotgun (WGS) entry which is preliminary data.</text>
</comment>